<feature type="compositionally biased region" description="Low complexity" evidence="1">
    <location>
        <begin position="528"/>
        <end position="542"/>
    </location>
</feature>
<sequence length="1486" mass="171648">MNSDDILSKLIEYFVAVEVYVKEEGNGPNPLVKKQYIYPEGGEDQDFINNISLFAFPSAKTYDISKTTQEKNSNNNVFKDSSKDHYDITEVECVKPKNKNNLDDIKCHDFILTNQYGEKIYASCIRTRKLPLKWDMDLARIKCNTKINNEYYFDGISKKSSEFHHNKDSSDCTAYYSNENIESLSNDHINSFCSFNEYGSNHHIDENSHNKPPIVPLIKIDSTNVDDNKKHNLNIIRENVEELAFLRCKNDKKFSESNTALSKIPTIPTSSILRLSTHAIYDKSNDSIDNSNLVLNDRYHLGVRHHFISQSHLHSQCNASSLLHYNNINGPNNHNNHNHSNHNHSNHNHNSHNHIHHNNINHCHINGNLLNYHSNNQENINSSTACILSQYTNLKQQQHQQAMNNLYSSTVNIDHNMMSRSNLHHNFTNARWNSIRFQSSYNIDSNSSNIRKKYFRKNQIRGYSSITNDYNVYNFTQSTSNLTTNNSNLLHQYFRREEFTENRLSPKHSKLSSIDDNRNFSCQCLHDSLSSTSSTSSSSGSCSREEENEEEEYVDDDDDDDNEMHKSEKKLDSMNLVTFERSKSSVIDTLNLDIINMEDLAQEKILHTKQANQSLLYNLDLCVNESSLLLEKTTSVNSLMTKKTITSYILISRRPIFSIMQKCLIEIYLLAKYSLQSNKNNNDKKEVGTETAMAMSNPISKKLLKKGIIESFLAYLMHTIFLPSLNSPFTIQIELPLSKEILEIKPQNKTEICTLYHPVFHLFQLLSINNIISIFTHMTLEKSVIFYSENPSILTPICETFLSFLEPLEWRMVYIPIVPESVIESLKEAPITFIMGYVTNKKESDVGSLSSLNNLNNDKGNKGNHLHPKSASFSRINGEKNSNGHSPNLSSINERNDGHTRDRSYQKDLDHSFNDFKEQSSEEDFLCVDLDSDEIFNLPEHRIHLPYESCLRNDLRKILYNDTPSLKKEIYLNSQKKEYSINKEACVESIRKCFYHWFVTILYNYQSFYINDGDFNIMAFRSRFSDSCSDYINRFTETSMFTYFIEKKYEEKTNILSSSSIRPKDYFDFCSNKLLGIPFFNKPTKIDSDKLVNTLNYDTLLLDLPKNKLNTPTSSSSNRVKLTSPKNTTSNNSLYFPSKLSSIPNISRDVLDISKESIATLYGSESNHLEISQGSLHSHKLKNEDNNFNLHNPNKGMDRKNDSSYYFDINLFEYFNTKYQNNYLLSYDVKSAKMTNSFPLLFKNINRLIDLQINYCKTLKLTNNNKNNHSTIRLNTSGPKQSTSSSMQRSTQSSSTFPSTLTNKENPKESHTDNENEDITNSISNSYRSLKEILPLSSYEGGYSYTTSSLSSISSSMNKIYGTSSSLSYDRTSTLSAMIIKSNASLPLSYRFRLQQLLWIRGLLLQEYSLDIFQSIQDFCWAYNFCDNETLLEMIENSFLQLNNQQKCHLFKKLNCNFFLAFEKIFLYNVDIRTMYDAYVQCSNMD</sequence>
<proteinExistence type="predicted"/>
<comment type="caution">
    <text evidence="3">The sequence shown here is derived from an EMBL/GenBank/DDBJ whole genome shotgun (WGS) entry which is preliminary data.</text>
</comment>
<dbReference type="GO" id="GO:0031410">
    <property type="term" value="C:cytoplasmic vesicle"/>
    <property type="evidence" value="ECO:0007669"/>
    <property type="project" value="TreeGrafter"/>
</dbReference>
<feature type="compositionally biased region" description="Basic and acidic residues" evidence="1">
    <location>
        <begin position="1305"/>
        <end position="1314"/>
    </location>
</feature>
<dbReference type="Proteomes" id="UP000193920">
    <property type="component" value="Unassembled WGS sequence"/>
</dbReference>
<feature type="region of interest" description="Disordered" evidence="1">
    <location>
        <begin position="1266"/>
        <end position="1320"/>
    </location>
</feature>
<dbReference type="Gene3D" id="3.40.50.11500">
    <property type="match status" value="1"/>
</dbReference>
<feature type="region of interest" description="Disordered" evidence="1">
    <location>
        <begin position="528"/>
        <end position="568"/>
    </location>
</feature>
<reference evidence="3 4" key="1">
    <citation type="submission" date="2016-08" db="EMBL/GenBank/DDBJ databases">
        <title>A Parts List for Fungal Cellulosomes Revealed by Comparative Genomics.</title>
        <authorList>
            <consortium name="DOE Joint Genome Institute"/>
            <person name="Haitjema C.H."/>
            <person name="Gilmore S.P."/>
            <person name="Henske J.K."/>
            <person name="Solomon K.V."/>
            <person name="De Groot R."/>
            <person name="Kuo A."/>
            <person name="Mondo S.J."/>
            <person name="Salamov A.A."/>
            <person name="Labutti K."/>
            <person name="Zhao Z."/>
            <person name="Chiniquy J."/>
            <person name="Barry K."/>
            <person name="Brewer H.M."/>
            <person name="Purvine S.O."/>
            <person name="Wright A.T."/>
            <person name="Boxma B."/>
            <person name="Van Alen T."/>
            <person name="Hackstein J.H."/>
            <person name="Baker S.E."/>
            <person name="Grigoriev I.V."/>
            <person name="O'Malley M.A."/>
        </authorList>
    </citation>
    <scope>NUCLEOTIDE SEQUENCE [LARGE SCALE GENOMIC DNA]</scope>
    <source>
        <strain evidence="3 4">G1</strain>
    </source>
</reference>
<dbReference type="Pfam" id="PF03456">
    <property type="entry name" value="uDENN"/>
    <property type="match status" value="1"/>
</dbReference>
<accession>A0A1Y2ACF7</accession>
<feature type="compositionally biased region" description="Polar residues" evidence="1">
    <location>
        <begin position="1269"/>
        <end position="1280"/>
    </location>
</feature>
<dbReference type="SMART" id="SM00801">
    <property type="entry name" value="dDENN"/>
    <property type="match status" value="1"/>
</dbReference>
<dbReference type="PROSITE" id="PS50211">
    <property type="entry name" value="DENN"/>
    <property type="match status" value="1"/>
</dbReference>
<dbReference type="GO" id="GO:0032483">
    <property type="term" value="P:regulation of Rab protein signal transduction"/>
    <property type="evidence" value="ECO:0007669"/>
    <property type="project" value="TreeGrafter"/>
</dbReference>
<dbReference type="EMBL" id="MCOG01000308">
    <property type="protein sequence ID" value="ORY19957.1"/>
    <property type="molecule type" value="Genomic_DNA"/>
</dbReference>
<dbReference type="PANTHER" id="PTHR12296">
    <property type="entry name" value="DENN DOMAIN-CONTAINING PROTEIN 4"/>
    <property type="match status" value="1"/>
</dbReference>
<dbReference type="InterPro" id="IPR051696">
    <property type="entry name" value="DENN_Domain_GEFs"/>
</dbReference>
<dbReference type="OrthoDB" id="6019893at2759"/>
<evidence type="ECO:0000313" key="4">
    <source>
        <dbReference type="Proteomes" id="UP000193920"/>
    </source>
</evidence>
<gene>
    <name evidence="3" type="ORF">LY90DRAFT_676996</name>
</gene>
<dbReference type="PANTHER" id="PTHR12296:SF21">
    <property type="entry name" value="DENN DOMAIN-CONTAINING PROTEIN 3"/>
    <property type="match status" value="1"/>
</dbReference>
<dbReference type="InterPro" id="IPR043153">
    <property type="entry name" value="DENN_C"/>
</dbReference>
<dbReference type="SMART" id="SM00799">
    <property type="entry name" value="DENN"/>
    <property type="match status" value="1"/>
</dbReference>
<feature type="compositionally biased region" description="Acidic residues" evidence="1">
    <location>
        <begin position="546"/>
        <end position="562"/>
    </location>
</feature>
<keyword evidence="4" id="KW-1185">Reference proteome</keyword>
<dbReference type="STRING" id="1754190.A0A1Y2ACF7"/>
<dbReference type="Gene3D" id="3.30.450.200">
    <property type="match status" value="1"/>
</dbReference>
<feature type="compositionally biased region" description="Low complexity" evidence="1">
    <location>
        <begin position="1281"/>
        <end position="1296"/>
    </location>
</feature>
<dbReference type="InterPro" id="IPR001194">
    <property type="entry name" value="cDENN_dom"/>
</dbReference>
<feature type="domain" description="UDENN" evidence="2">
    <location>
        <begin position="531"/>
        <end position="1055"/>
    </location>
</feature>
<dbReference type="InterPro" id="IPR005112">
    <property type="entry name" value="dDENN_dom"/>
</dbReference>
<name>A0A1Y2ACF7_9FUNG</name>
<evidence type="ECO:0000256" key="1">
    <source>
        <dbReference type="SAM" id="MobiDB-lite"/>
    </source>
</evidence>
<feature type="compositionally biased region" description="Basic and acidic residues" evidence="1">
    <location>
        <begin position="894"/>
        <end position="904"/>
    </location>
</feature>
<dbReference type="InterPro" id="IPR005113">
    <property type="entry name" value="uDENN_dom"/>
</dbReference>
<feature type="compositionally biased region" description="Polar residues" evidence="1">
    <location>
        <begin position="871"/>
        <end position="893"/>
    </location>
</feature>
<dbReference type="Pfam" id="PF02141">
    <property type="entry name" value="DENN"/>
    <property type="match status" value="1"/>
</dbReference>
<evidence type="ECO:0000313" key="3">
    <source>
        <dbReference type="EMBL" id="ORY19957.1"/>
    </source>
</evidence>
<dbReference type="InterPro" id="IPR037516">
    <property type="entry name" value="Tripartite_DENN"/>
</dbReference>
<protein>
    <recommendedName>
        <fullName evidence="2">UDENN domain-containing protein</fullName>
    </recommendedName>
</protein>
<feature type="region of interest" description="Disordered" evidence="1">
    <location>
        <begin position="853"/>
        <end position="904"/>
    </location>
</feature>
<evidence type="ECO:0000259" key="2">
    <source>
        <dbReference type="PROSITE" id="PS50211"/>
    </source>
</evidence>
<organism evidence="3 4">
    <name type="scientific">Neocallimastix californiae</name>
    <dbReference type="NCBI Taxonomy" id="1754190"/>
    <lineage>
        <taxon>Eukaryota</taxon>
        <taxon>Fungi</taxon>
        <taxon>Fungi incertae sedis</taxon>
        <taxon>Chytridiomycota</taxon>
        <taxon>Chytridiomycota incertae sedis</taxon>
        <taxon>Neocallimastigomycetes</taxon>
        <taxon>Neocallimastigales</taxon>
        <taxon>Neocallimastigaceae</taxon>
        <taxon>Neocallimastix</taxon>
    </lineage>
</organism>